<dbReference type="Proteomes" id="UP000251088">
    <property type="component" value="Unassembled WGS sequence"/>
</dbReference>
<organism evidence="2 3">
    <name type="scientific">Klebsiella pneumoniae</name>
    <dbReference type="NCBI Taxonomy" id="573"/>
    <lineage>
        <taxon>Bacteria</taxon>
        <taxon>Pseudomonadati</taxon>
        <taxon>Pseudomonadota</taxon>
        <taxon>Gammaproteobacteria</taxon>
        <taxon>Enterobacterales</taxon>
        <taxon>Enterobacteriaceae</taxon>
        <taxon>Klebsiella/Raoultella group</taxon>
        <taxon>Klebsiella</taxon>
        <taxon>Klebsiella pneumoniae complex</taxon>
    </lineage>
</organism>
<accession>A0A2X3ETI7</accession>
<name>A0A2X3ETI7_KLEPN</name>
<protein>
    <submittedName>
        <fullName evidence="2">PerC transcriptional activator</fullName>
    </submittedName>
</protein>
<evidence type="ECO:0000313" key="3">
    <source>
        <dbReference type="Proteomes" id="UP000251088"/>
    </source>
</evidence>
<evidence type="ECO:0000313" key="2">
    <source>
        <dbReference type="EMBL" id="SQC40646.1"/>
    </source>
</evidence>
<sequence>MTAYRSEGDRNIVNDSKAEALEVKGLYRRAATRLIDVMWCCTEDDDRDWVRQRRDDCLQKVRRPPAKPDDYGGLQASATRTQDRMGIGRPNGEVFRMKGRKFGILAGNSHSSLYFSDRMLFYSGMKG</sequence>
<proteinExistence type="predicted"/>
<reference evidence="2 3" key="1">
    <citation type="submission" date="2018-06" db="EMBL/GenBank/DDBJ databases">
        <authorList>
            <consortium name="Pathogen Informatics"/>
            <person name="Doyle S."/>
        </authorList>
    </citation>
    <scope>NUCLEOTIDE SEQUENCE [LARGE SCALE GENOMIC DNA]</scope>
    <source>
        <strain evidence="2 3">NCTC9128</strain>
    </source>
</reference>
<gene>
    <name evidence="2" type="ORF">NCTC9128_06648</name>
</gene>
<dbReference type="Pfam" id="PF06069">
    <property type="entry name" value="PerC"/>
    <property type="match status" value="1"/>
</dbReference>
<dbReference type="AlphaFoldDB" id="A0A2X3ETI7"/>
<dbReference type="RefSeq" id="WP_004213171.1">
    <property type="nucleotide sequence ID" value="NZ_AP018750.1"/>
</dbReference>
<dbReference type="InterPro" id="IPR024684">
    <property type="entry name" value="Tscrpt_act_PerC/SfV_Orf40"/>
</dbReference>
<evidence type="ECO:0000256" key="1">
    <source>
        <dbReference type="SAM" id="MobiDB-lite"/>
    </source>
</evidence>
<dbReference type="EMBL" id="UAWN01000015">
    <property type="protein sequence ID" value="SQC40646.1"/>
    <property type="molecule type" value="Genomic_DNA"/>
</dbReference>
<feature type="region of interest" description="Disordered" evidence="1">
    <location>
        <begin position="61"/>
        <end position="90"/>
    </location>
</feature>